<reference evidence="3 6" key="2">
    <citation type="submission" date="2019-07" db="EMBL/GenBank/DDBJ databases">
        <title>Whole genome shotgun sequence of Halomonas cupida NBRC 102219.</title>
        <authorList>
            <person name="Hosoyama A."/>
            <person name="Uohara A."/>
            <person name="Ohji S."/>
            <person name="Ichikawa N."/>
        </authorList>
    </citation>
    <scope>NUCLEOTIDE SEQUENCE [LARGE SCALE GENOMIC DNA]</scope>
    <source>
        <strain evidence="3 6">NBRC 102219</strain>
    </source>
</reference>
<dbReference type="AlphaFoldDB" id="A0A1M7KW10"/>
<feature type="compositionally biased region" description="Gly residues" evidence="1">
    <location>
        <begin position="174"/>
        <end position="183"/>
    </location>
</feature>
<sequence length="183" mass="19720">MKTFEIHEHPDLGLKAVKDGWSWPGFFFGLFWLLYKTMWLAATVVGGVGIVVFFLPPEYAMVSNVVGLMVSLVLGINGNGMYANVLASRGFQCHDVVEASNPGQALAFYSQRRDQGITQPPGASQMAENPRLVENSPMAENLQQGEGLQLDQGPRAFSSGNPQQEGTDGRTGRDGSGSGKLEA</sequence>
<dbReference type="Proteomes" id="UP000321726">
    <property type="component" value="Unassembled WGS sequence"/>
</dbReference>
<keyword evidence="2" id="KW-0472">Membrane</keyword>
<dbReference type="RefSeq" id="WP_073436632.1">
    <property type="nucleotide sequence ID" value="NZ_BJXU01000156.1"/>
</dbReference>
<dbReference type="OrthoDB" id="7597043at2"/>
<keyword evidence="2" id="KW-0812">Transmembrane</keyword>
<evidence type="ECO:0000256" key="2">
    <source>
        <dbReference type="SAM" id="Phobius"/>
    </source>
</evidence>
<evidence type="ECO:0000313" key="3">
    <source>
        <dbReference type="EMBL" id="GEN25605.1"/>
    </source>
</evidence>
<dbReference type="STRING" id="44933.SAMN05660971_03636"/>
<feature type="region of interest" description="Disordered" evidence="1">
    <location>
        <begin position="132"/>
        <end position="183"/>
    </location>
</feature>
<reference evidence="4 5" key="1">
    <citation type="submission" date="2016-11" db="EMBL/GenBank/DDBJ databases">
        <authorList>
            <person name="Jaros S."/>
            <person name="Januszkiewicz K."/>
            <person name="Wedrychowicz H."/>
        </authorList>
    </citation>
    <scope>NUCLEOTIDE SEQUENCE [LARGE SCALE GENOMIC DNA]</scope>
    <source>
        <strain evidence="4 5">DSM 4740</strain>
    </source>
</reference>
<evidence type="ECO:0000313" key="4">
    <source>
        <dbReference type="EMBL" id="SHM69698.1"/>
    </source>
</evidence>
<evidence type="ECO:0008006" key="7">
    <source>
        <dbReference type="Google" id="ProtNLM"/>
    </source>
</evidence>
<organism evidence="4 5">
    <name type="scientific">Halomonas cupida</name>
    <dbReference type="NCBI Taxonomy" id="44933"/>
    <lineage>
        <taxon>Bacteria</taxon>
        <taxon>Pseudomonadati</taxon>
        <taxon>Pseudomonadota</taxon>
        <taxon>Gammaproteobacteria</taxon>
        <taxon>Oceanospirillales</taxon>
        <taxon>Halomonadaceae</taxon>
        <taxon>Halomonas</taxon>
    </lineage>
</organism>
<keyword evidence="2" id="KW-1133">Transmembrane helix</keyword>
<evidence type="ECO:0000256" key="1">
    <source>
        <dbReference type="SAM" id="MobiDB-lite"/>
    </source>
</evidence>
<dbReference type="EMBL" id="FRCA01000011">
    <property type="protein sequence ID" value="SHM69698.1"/>
    <property type="molecule type" value="Genomic_DNA"/>
</dbReference>
<feature type="transmembrane region" description="Helical" evidence="2">
    <location>
        <begin position="25"/>
        <end position="55"/>
    </location>
</feature>
<protein>
    <recommendedName>
        <fullName evidence="7">DUF2628 domain-containing protein</fullName>
    </recommendedName>
</protein>
<proteinExistence type="predicted"/>
<feature type="transmembrane region" description="Helical" evidence="2">
    <location>
        <begin position="61"/>
        <end position="82"/>
    </location>
</feature>
<dbReference type="Proteomes" id="UP000184123">
    <property type="component" value="Unassembled WGS sequence"/>
</dbReference>
<gene>
    <name evidence="3" type="ORF">HCU01_35540</name>
    <name evidence="4" type="ORF">SAMN05660971_03636</name>
</gene>
<accession>A0A1M7KW10</accession>
<name>A0A1M7KW10_9GAMM</name>
<feature type="compositionally biased region" description="Low complexity" evidence="1">
    <location>
        <begin position="142"/>
        <end position="153"/>
    </location>
</feature>
<evidence type="ECO:0000313" key="6">
    <source>
        <dbReference type="Proteomes" id="UP000321726"/>
    </source>
</evidence>
<dbReference type="Pfam" id="PF10947">
    <property type="entry name" value="DUF2628"/>
    <property type="match status" value="1"/>
</dbReference>
<dbReference type="EMBL" id="BJXU01000156">
    <property type="protein sequence ID" value="GEN25605.1"/>
    <property type="molecule type" value="Genomic_DNA"/>
</dbReference>
<dbReference type="InterPro" id="IPR024399">
    <property type="entry name" value="DUF2628"/>
</dbReference>
<keyword evidence="6" id="KW-1185">Reference proteome</keyword>
<evidence type="ECO:0000313" key="5">
    <source>
        <dbReference type="Proteomes" id="UP000184123"/>
    </source>
</evidence>